<feature type="signal peptide" evidence="5">
    <location>
        <begin position="1"/>
        <end position="26"/>
    </location>
</feature>
<dbReference type="SUPFAM" id="SSF51905">
    <property type="entry name" value="FAD/NAD(P)-binding domain"/>
    <property type="match status" value="1"/>
</dbReference>
<protein>
    <submittedName>
        <fullName evidence="7">FAD-dependent oxidoreductase</fullName>
    </submittedName>
</protein>
<gene>
    <name evidence="7" type="ORF">H6A60_03495</name>
</gene>
<evidence type="ECO:0000259" key="6">
    <source>
        <dbReference type="Pfam" id="PF00890"/>
    </source>
</evidence>
<dbReference type="InterPro" id="IPR050315">
    <property type="entry name" value="FAD-oxidoreductase_2"/>
</dbReference>
<dbReference type="Proteomes" id="UP000715095">
    <property type="component" value="Unassembled WGS sequence"/>
</dbReference>
<feature type="chain" id="PRO_5045362874" evidence="5">
    <location>
        <begin position="27"/>
        <end position="524"/>
    </location>
</feature>
<accession>A0ABS2DS64</accession>
<evidence type="ECO:0000313" key="7">
    <source>
        <dbReference type="EMBL" id="MBM6703553.1"/>
    </source>
</evidence>
<keyword evidence="3" id="KW-0274">FAD</keyword>
<dbReference type="PANTHER" id="PTHR43400:SF10">
    <property type="entry name" value="3-OXOSTEROID 1-DEHYDROGENASE"/>
    <property type="match status" value="1"/>
</dbReference>
<name>A0ABS2DS64_9BURK</name>
<evidence type="ECO:0000256" key="2">
    <source>
        <dbReference type="ARBA" id="ARBA00022630"/>
    </source>
</evidence>
<sequence>MQRRVFLSAVASAMLASGLISAPAFAATKIIDTDLVIVGGGLSGVAAAAEATDKGLKPVLLEKLSILGGAGNFPEGSLGIGTRYQKEHGIHWDVQRTVNRFLEFNHYRTNPNVIRQLIAESGSTIDWVVDKGVEIRGIRTIMPEEESFHCWHLFKGGASTVIAKLAESAKAKGATILMETPAKKLIMQNGQVAGVEAVNSKTGETVIVRAKKVILATGGFAANPGMIQQYVPDSSDPSVSEPIWLRSALVDGRTGDGINMAMRVGGATASMSQVVGNAPYLPDRPPINQFNGEDWLKQGRCALAQPWLWIDRNGERFFNESRGSVFTEVYAAMTAAGGIMYNILDQAKFDQLMATGPLIPFNAIVTVGTPLKALPKTFEEGMKRGWAFKADTIEDLALQIGVPYENLKATMEKVNEYAKTGVDTEFGRKKEHIAAFDMEKGPYYALKGIRTYFLTLGGIKINRRFEALNGQGDAIPNLYMAGADMGGLFMDTDDIKVEGATSSFALTSGRLAARYAMEAIGHKM</sequence>
<organism evidence="7 8">
    <name type="scientific">Sutterella massiliensis</name>
    <dbReference type="NCBI Taxonomy" id="1816689"/>
    <lineage>
        <taxon>Bacteria</taxon>
        <taxon>Pseudomonadati</taxon>
        <taxon>Pseudomonadota</taxon>
        <taxon>Betaproteobacteria</taxon>
        <taxon>Burkholderiales</taxon>
        <taxon>Sutterellaceae</taxon>
        <taxon>Sutterella</taxon>
    </lineage>
</organism>
<dbReference type="EMBL" id="JACJJC010000004">
    <property type="protein sequence ID" value="MBM6703553.1"/>
    <property type="molecule type" value="Genomic_DNA"/>
</dbReference>
<dbReference type="Pfam" id="PF00890">
    <property type="entry name" value="FAD_binding_2"/>
    <property type="match status" value="1"/>
</dbReference>
<dbReference type="PANTHER" id="PTHR43400">
    <property type="entry name" value="FUMARATE REDUCTASE"/>
    <property type="match status" value="1"/>
</dbReference>
<evidence type="ECO:0000256" key="5">
    <source>
        <dbReference type="SAM" id="SignalP"/>
    </source>
</evidence>
<dbReference type="InterPro" id="IPR003953">
    <property type="entry name" value="FAD-dep_OxRdtase_2_FAD-bd"/>
</dbReference>
<evidence type="ECO:0000256" key="1">
    <source>
        <dbReference type="ARBA" id="ARBA00001974"/>
    </source>
</evidence>
<comment type="caution">
    <text evidence="7">The sequence shown here is derived from an EMBL/GenBank/DDBJ whole genome shotgun (WGS) entry which is preliminary data.</text>
</comment>
<proteinExistence type="predicted"/>
<keyword evidence="5" id="KW-0732">Signal</keyword>
<evidence type="ECO:0000256" key="3">
    <source>
        <dbReference type="ARBA" id="ARBA00022827"/>
    </source>
</evidence>
<dbReference type="InterPro" id="IPR027477">
    <property type="entry name" value="Succ_DH/fumarate_Rdtase_cat_sf"/>
</dbReference>
<keyword evidence="2" id="KW-0285">Flavoprotein</keyword>
<reference evidence="7 8" key="1">
    <citation type="journal article" date="2021" name="Sci. Rep.">
        <title>The distribution of antibiotic resistance genes in chicken gut microbiota commensals.</title>
        <authorList>
            <person name="Juricova H."/>
            <person name="Matiasovicova J."/>
            <person name="Kubasova T."/>
            <person name="Cejkova D."/>
            <person name="Rychlik I."/>
        </authorList>
    </citation>
    <scope>NUCLEOTIDE SEQUENCE [LARGE SCALE GENOMIC DNA]</scope>
    <source>
        <strain evidence="7 8">An829</strain>
    </source>
</reference>
<keyword evidence="4" id="KW-0560">Oxidoreductase</keyword>
<evidence type="ECO:0000256" key="4">
    <source>
        <dbReference type="ARBA" id="ARBA00023002"/>
    </source>
</evidence>
<dbReference type="InterPro" id="IPR036188">
    <property type="entry name" value="FAD/NAD-bd_sf"/>
</dbReference>
<dbReference type="Gene3D" id="3.50.50.60">
    <property type="entry name" value="FAD/NAD(P)-binding domain"/>
    <property type="match status" value="1"/>
</dbReference>
<comment type="cofactor">
    <cofactor evidence="1">
        <name>FAD</name>
        <dbReference type="ChEBI" id="CHEBI:57692"/>
    </cofactor>
</comment>
<dbReference type="RefSeq" id="WP_205102030.1">
    <property type="nucleotide sequence ID" value="NZ_JACJJC010000004.1"/>
</dbReference>
<evidence type="ECO:0000313" key="8">
    <source>
        <dbReference type="Proteomes" id="UP000715095"/>
    </source>
</evidence>
<feature type="domain" description="FAD-dependent oxidoreductase 2 FAD-binding" evidence="6">
    <location>
        <begin position="34"/>
        <end position="487"/>
    </location>
</feature>
<dbReference type="SUPFAM" id="SSF56425">
    <property type="entry name" value="Succinate dehydrogenase/fumarate reductase flavoprotein, catalytic domain"/>
    <property type="match status" value="1"/>
</dbReference>
<keyword evidence="8" id="KW-1185">Reference proteome</keyword>
<dbReference type="Gene3D" id="3.90.700.10">
    <property type="entry name" value="Succinate dehydrogenase/fumarate reductase flavoprotein, catalytic domain"/>
    <property type="match status" value="1"/>
</dbReference>